<evidence type="ECO:0000259" key="13">
    <source>
        <dbReference type="PROSITE" id="PS50113"/>
    </source>
</evidence>
<feature type="transmembrane region" description="Helical" evidence="9">
    <location>
        <begin position="43"/>
        <end position="60"/>
    </location>
</feature>
<sequence length="1557" mass="169559">MNRRIARMVFLYAAFGSAWILFSDRLVSLLWSDPELLVTASTLKGWFFVAVTSLLLWGVLHRFAKKTADEGPPLSILSQLRREGVGSRLLPFSLFALALVAVGYGSAVLTLRDREVQESRRLEAVADLKVGQVSMWLEERRADVRAIAGDTGFGAVYEQWLRQKDPALRASMLERLEALRSAYGYARVAVLNGRGDVVLSSGGDFIPAPVLRDTVRRVLREGGEADTNFYREEGQSDVPVHLDFVAPLKTVAGGTPLTIVLQVDPARFLFAYLQGWPGPSRTAETLLFQRNGNDLLLITPLRHLAGPSMTVRIPLSRSDALAVIVTEHPERRGVAFEAQDYRGMPVVGVGRGVPGTDWTLVAKVDADEMYEGARRQVLWIALAVGFALFSTGGAAVLLVQRHELQRTRLREEAQGKQLRALQLLDAIADGSTDAIFAKDVQGHYLFFNRAAVRITGKYEEQVLDQDDSVLFPADEVATLRSVEREVMASGKVSTCVESVTTVEGVRTLLTTRGPLQEAGGAVIGVFGISRDITELRRDEEALREREEIFSAIVNQAVDGIVLLDTQTLRFVEFNDAACRGLGYSRETFAGLSLQDIQADVSPEEIVRQVNDIRVSREAVTFDSRHRRADGSVLDVELSYRSLDIRGRSYLAGIWRDTSDRRHAAEELLKLSLAVEQSPASVIITNLKGRIEYVNRAFLDGAGYALGEVIGQRAGFLKSGETPPETYRALWVALGAGQSWEGEFINRRRDGTLRVEFARVLPIVQPDGHISHYLSVQEDITGRKQVEEELASHRDHLEQLVAERTRQLEETNLILSQRSAELEAAREASDAANRAKSAFLANMSHEIRTPMNAIIGLTHLLRRSVEGAEAQMRLQKVGDAADHLLSIINDILDISKIEAGKLSLDEAEFNLEDVVRKACALVADRAHQKGLELVVDMGGVPTLLRGDPTRLGQMLVNYLGNAVKFTDAGVILLRARSDDESAESVQIRFDVSDSGIGIEPDVMGRLFKPFEQADGSTTRRFGGTGLGLAITGHLARLMGGQAGVESEPGHGSNFWLTARLGKSDRAVSAATRMLSIRVLVVDDLRESRDALAAMLTALGARVVTCESGQAALAVLAAAERDGDAFEVALLDGQMPDMDGFQTAHHLADLNLDSPPRCILLTLGDDPAQREAAMRLGAVAVLAKPVTMSSLHDVIQAGLARGVRDVSGAAGEQPDEATLARHYRGARVLLVEDSRINQEVAMSLLENVGLQVDLADNGAMAVDKLRAGAYALILMDMQMPVMDGVEATLAIRKLGSQVPIVAMTANAFGEDRQRCLDAGMNDHLPKPVDPPMLYAKLLQWLPRPGVQGGAGAATPAPDMRARLEQVPGLDVAYGLKNLRGRIPNYLRLLRKYADGHGRDADHVRTELRAGNMAEARRLAHSLKGVAGMIGVPGVQALAAELEVAIRDEQERASIEALIDRMDEAQSATVTAILALPHVEEKAVGGYAAAEVGPQTAEVMEALARLDALLAEDNVAATRVVRELGDLVKLALGADWPRFERELAAYDFPAALTTLRARKS</sequence>
<dbReference type="InterPro" id="IPR000700">
    <property type="entry name" value="PAS-assoc_C"/>
</dbReference>
<dbReference type="Proteomes" id="UP000389128">
    <property type="component" value="Unassembled WGS sequence"/>
</dbReference>
<feature type="transmembrane region" description="Helical" evidence="9">
    <location>
        <begin position="9"/>
        <end position="31"/>
    </location>
</feature>
<feature type="transmembrane region" description="Helical" evidence="9">
    <location>
        <begin position="377"/>
        <end position="399"/>
    </location>
</feature>
<organism evidence="15 16">
    <name type="scientific">Zoogloea oleivorans</name>
    <dbReference type="NCBI Taxonomy" id="1552750"/>
    <lineage>
        <taxon>Bacteria</taxon>
        <taxon>Pseudomonadati</taxon>
        <taxon>Pseudomonadota</taxon>
        <taxon>Betaproteobacteria</taxon>
        <taxon>Rhodocyclales</taxon>
        <taxon>Zoogloeaceae</taxon>
        <taxon>Zoogloea</taxon>
    </lineage>
</organism>
<feature type="domain" description="PAC" evidence="13">
    <location>
        <begin position="480"/>
        <end position="544"/>
    </location>
</feature>
<dbReference type="PANTHER" id="PTHR45339">
    <property type="entry name" value="HYBRID SIGNAL TRANSDUCTION HISTIDINE KINASE J"/>
    <property type="match status" value="1"/>
</dbReference>
<dbReference type="Pfam" id="PF02518">
    <property type="entry name" value="HATPase_c"/>
    <property type="match status" value="1"/>
</dbReference>
<dbReference type="EMBL" id="SDKK01000010">
    <property type="protein sequence ID" value="TYC56599.1"/>
    <property type="molecule type" value="Genomic_DNA"/>
</dbReference>
<evidence type="ECO:0000256" key="2">
    <source>
        <dbReference type="ARBA" id="ARBA00012438"/>
    </source>
</evidence>
<keyword evidence="9" id="KW-0812">Transmembrane</keyword>
<dbReference type="CDD" id="cd17546">
    <property type="entry name" value="REC_hyHK_CKI1_RcsC-like"/>
    <property type="match status" value="2"/>
</dbReference>
<protein>
    <recommendedName>
        <fullName evidence="6">Virulence sensor protein BvgS</fullName>
        <ecNumber evidence="2">2.7.13.3</ecNumber>
    </recommendedName>
</protein>
<dbReference type="InterPro" id="IPR001610">
    <property type="entry name" value="PAC"/>
</dbReference>
<dbReference type="PROSITE" id="PS50112">
    <property type="entry name" value="PAS"/>
    <property type="match status" value="3"/>
</dbReference>
<reference evidence="15 16" key="1">
    <citation type="submission" date="2019-01" db="EMBL/GenBank/DDBJ databases">
        <title>Zoogloea oleivorans genome sequencing and assembly.</title>
        <authorList>
            <person name="Tancsics A."/>
            <person name="Farkas M."/>
            <person name="Kriszt B."/>
            <person name="Maroti G."/>
            <person name="Horvath B."/>
        </authorList>
    </citation>
    <scope>NUCLEOTIDE SEQUENCE [LARGE SCALE GENOMIC DNA]</scope>
    <source>
        <strain evidence="15 16">Buc</strain>
    </source>
</reference>
<keyword evidence="9" id="KW-0472">Membrane</keyword>
<comment type="caution">
    <text evidence="15">The sequence shown here is derived from an EMBL/GenBank/DDBJ whole genome shotgun (WGS) entry which is preliminary data.</text>
</comment>
<evidence type="ECO:0000256" key="7">
    <source>
        <dbReference type="PROSITE-ProRule" id="PRU00110"/>
    </source>
</evidence>
<dbReference type="InterPro" id="IPR011006">
    <property type="entry name" value="CheY-like_superfamily"/>
</dbReference>
<dbReference type="SMART" id="SM00091">
    <property type="entry name" value="PAS"/>
    <property type="match status" value="3"/>
</dbReference>
<feature type="domain" description="Histidine kinase" evidence="10">
    <location>
        <begin position="841"/>
        <end position="1061"/>
    </location>
</feature>
<dbReference type="CDD" id="cd00130">
    <property type="entry name" value="PAS"/>
    <property type="match status" value="3"/>
</dbReference>
<dbReference type="GO" id="GO:0000155">
    <property type="term" value="F:phosphorelay sensor kinase activity"/>
    <property type="evidence" value="ECO:0007669"/>
    <property type="project" value="InterPro"/>
</dbReference>
<dbReference type="InterPro" id="IPR036097">
    <property type="entry name" value="HisK_dim/P_sf"/>
</dbReference>
<evidence type="ECO:0000256" key="5">
    <source>
        <dbReference type="ARBA" id="ARBA00058004"/>
    </source>
</evidence>
<dbReference type="InterPro" id="IPR003594">
    <property type="entry name" value="HATPase_dom"/>
</dbReference>
<comment type="catalytic activity">
    <reaction evidence="1">
        <text>ATP + protein L-histidine = ADP + protein N-phospho-L-histidine.</text>
        <dbReference type="EC" id="2.7.13.3"/>
    </reaction>
</comment>
<keyword evidence="4" id="KW-0902">Two-component regulatory system</keyword>
<proteinExistence type="predicted"/>
<dbReference type="Gene3D" id="3.30.565.10">
    <property type="entry name" value="Histidine kinase-like ATPase, C-terminal domain"/>
    <property type="match status" value="1"/>
</dbReference>
<evidence type="ECO:0000259" key="11">
    <source>
        <dbReference type="PROSITE" id="PS50110"/>
    </source>
</evidence>
<dbReference type="InterPro" id="IPR005467">
    <property type="entry name" value="His_kinase_dom"/>
</dbReference>
<dbReference type="Pfam" id="PF00072">
    <property type="entry name" value="Response_reg"/>
    <property type="match status" value="2"/>
</dbReference>
<evidence type="ECO:0000256" key="4">
    <source>
        <dbReference type="ARBA" id="ARBA00023012"/>
    </source>
</evidence>
<feature type="modified residue" description="4-aspartylphosphate" evidence="8">
    <location>
        <position position="1274"/>
    </location>
</feature>
<keyword evidence="15" id="KW-0418">Kinase</keyword>
<feature type="domain" description="PAS" evidence="12">
    <location>
        <begin position="420"/>
        <end position="490"/>
    </location>
</feature>
<dbReference type="Pfam" id="PF08448">
    <property type="entry name" value="PAS_4"/>
    <property type="match status" value="1"/>
</dbReference>
<feature type="domain" description="PAS" evidence="12">
    <location>
        <begin position="666"/>
        <end position="711"/>
    </location>
</feature>
<feature type="domain" description="HPt" evidence="14">
    <location>
        <begin position="1379"/>
        <end position="1473"/>
    </location>
</feature>
<evidence type="ECO:0000259" key="14">
    <source>
        <dbReference type="PROSITE" id="PS50894"/>
    </source>
</evidence>
<evidence type="ECO:0000256" key="9">
    <source>
        <dbReference type="SAM" id="Phobius"/>
    </source>
</evidence>
<evidence type="ECO:0000256" key="1">
    <source>
        <dbReference type="ARBA" id="ARBA00000085"/>
    </source>
</evidence>
<dbReference type="PROSITE" id="PS50113">
    <property type="entry name" value="PAC"/>
    <property type="match status" value="2"/>
</dbReference>
<dbReference type="CDD" id="cd16922">
    <property type="entry name" value="HATPase_EvgS-ArcB-TorS-like"/>
    <property type="match status" value="1"/>
</dbReference>
<keyword evidence="16" id="KW-1185">Reference proteome</keyword>
<feature type="domain" description="PAS" evidence="12">
    <location>
        <begin position="545"/>
        <end position="604"/>
    </location>
</feature>
<dbReference type="InterPro" id="IPR001789">
    <property type="entry name" value="Sig_transdc_resp-reg_receiver"/>
</dbReference>
<dbReference type="InterPro" id="IPR036890">
    <property type="entry name" value="HATPase_C_sf"/>
</dbReference>
<dbReference type="FunFam" id="3.30.565.10:FF:000010">
    <property type="entry name" value="Sensor histidine kinase RcsC"/>
    <property type="match status" value="1"/>
</dbReference>
<dbReference type="InterPro" id="IPR000014">
    <property type="entry name" value="PAS"/>
</dbReference>
<dbReference type="Pfam" id="PF13426">
    <property type="entry name" value="PAS_9"/>
    <property type="match status" value="2"/>
</dbReference>
<dbReference type="OrthoDB" id="8552871at2"/>
<evidence type="ECO:0000256" key="6">
    <source>
        <dbReference type="ARBA" id="ARBA00070152"/>
    </source>
</evidence>
<evidence type="ECO:0000313" key="15">
    <source>
        <dbReference type="EMBL" id="TYC56599.1"/>
    </source>
</evidence>
<feature type="domain" description="Response regulatory" evidence="11">
    <location>
        <begin position="1225"/>
        <end position="1339"/>
    </location>
</feature>
<evidence type="ECO:0000256" key="3">
    <source>
        <dbReference type="ARBA" id="ARBA00022553"/>
    </source>
</evidence>
<dbReference type="Gene3D" id="3.40.50.2300">
    <property type="match status" value="2"/>
</dbReference>
<dbReference type="InterPro" id="IPR036641">
    <property type="entry name" value="HPT_dom_sf"/>
</dbReference>
<dbReference type="SUPFAM" id="SSF55874">
    <property type="entry name" value="ATPase domain of HSP90 chaperone/DNA topoisomerase II/histidine kinase"/>
    <property type="match status" value="1"/>
</dbReference>
<comment type="function">
    <text evidence="5">Member of the two-component regulatory system BvgS/BvgA. Phosphorylates BvgA via a four-step phosphorelay in response to environmental signals.</text>
</comment>
<dbReference type="Gene3D" id="3.30.450.20">
    <property type="entry name" value="PAS domain"/>
    <property type="match status" value="3"/>
</dbReference>
<dbReference type="CDD" id="cd00082">
    <property type="entry name" value="HisKA"/>
    <property type="match status" value="1"/>
</dbReference>
<accession>A0A6C2CSM6</accession>
<dbReference type="SUPFAM" id="SSF52172">
    <property type="entry name" value="CheY-like"/>
    <property type="match status" value="2"/>
</dbReference>
<dbReference type="SMART" id="SM00448">
    <property type="entry name" value="REC"/>
    <property type="match status" value="2"/>
</dbReference>
<dbReference type="InterPro" id="IPR008207">
    <property type="entry name" value="Sig_transdc_His_kin_Hpt_dom"/>
</dbReference>
<gene>
    <name evidence="15" type="ORF">ETQ85_12160</name>
</gene>
<feature type="modified residue" description="4-aspartylphosphate" evidence="8">
    <location>
        <position position="1130"/>
    </location>
</feature>
<name>A0A6C2CSM6_9RHOO</name>
<feature type="domain" description="PAC" evidence="13">
    <location>
        <begin position="737"/>
        <end position="791"/>
    </location>
</feature>
<dbReference type="SUPFAM" id="SSF47384">
    <property type="entry name" value="Homodimeric domain of signal transducing histidine kinase"/>
    <property type="match status" value="1"/>
</dbReference>
<feature type="modified residue" description="Phosphohistidine" evidence="7">
    <location>
        <position position="1418"/>
    </location>
</feature>
<dbReference type="GO" id="GO:0005886">
    <property type="term" value="C:plasma membrane"/>
    <property type="evidence" value="ECO:0007669"/>
    <property type="project" value="UniProtKB-SubCell"/>
</dbReference>
<dbReference type="PROSITE" id="PS50894">
    <property type="entry name" value="HPT"/>
    <property type="match status" value="1"/>
</dbReference>
<dbReference type="InterPro" id="IPR004358">
    <property type="entry name" value="Sig_transdc_His_kin-like_C"/>
</dbReference>
<dbReference type="GO" id="GO:0005524">
    <property type="term" value="F:ATP binding"/>
    <property type="evidence" value="ECO:0007669"/>
    <property type="project" value="UniProtKB-KW"/>
</dbReference>
<evidence type="ECO:0000256" key="8">
    <source>
        <dbReference type="PROSITE-ProRule" id="PRU00169"/>
    </source>
</evidence>
<dbReference type="SUPFAM" id="SSF47226">
    <property type="entry name" value="Histidine-containing phosphotransfer domain, HPT domain"/>
    <property type="match status" value="1"/>
</dbReference>
<dbReference type="SMART" id="SM00388">
    <property type="entry name" value="HisKA"/>
    <property type="match status" value="1"/>
</dbReference>
<dbReference type="InterPro" id="IPR003661">
    <property type="entry name" value="HisK_dim/P_dom"/>
</dbReference>
<dbReference type="SMART" id="SM00387">
    <property type="entry name" value="HATPase_c"/>
    <property type="match status" value="1"/>
</dbReference>
<evidence type="ECO:0000259" key="10">
    <source>
        <dbReference type="PROSITE" id="PS50109"/>
    </source>
</evidence>
<dbReference type="Gene3D" id="1.20.120.160">
    <property type="entry name" value="HPT domain"/>
    <property type="match status" value="1"/>
</dbReference>
<dbReference type="PANTHER" id="PTHR45339:SF5">
    <property type="entry name" value="HISTIDINE KINASE"/>
    <property type="match status" value="1"/>
</dbReference>
<dbReference type="SMART" id="SM00086">
    <property type="entry name" value="PAC"/>
    <property type="match status" value="3"/>
</dbReference>
<evidence type="ECO:0000259" key="12">
    <source>
        <dbReference type="PROSITE" id="PS50112"/>
    </source>
</evidence>
<dbReference type="InterPro" id="IPR013656">
    <property type="entry name" value="PAS_4"/>
</dbReference>
<dbReference type="Pfam" id="PF01627">
    <property type="entry name" value="Hpt"/>
    <property type="match status" value="1"/>
</dbReference>
<keyword evidence="3 8" id="KW-0597">Phosphoprotein</keyword>
<dbReference type="CDD" id="cd00088">
    <property type="entry name" value="HPT"/>
    <property type="match status" value="1"/>
</dbReference>
<dbReference type="NCBIfam" id="TIGR00229">
    <property type="entry name" value="sensory_box"/>
    <property type="match status" value="3"/>
</dbReference>
<dbReference type="Pfam" id="PF00512">
    <property type="entry name" value="HisKA"/>
    <property type="match status" value="1"/>
</dbReference>
<dbReference type="RefSeq" id="WP_148579337.1">
    <property type="nucleotide sequence ID" value="NZ_SDKK01000010.1"/>
</dbReference>
<feature type="domain" description="Response regulatory" evidence="11">
    <location>
        <begin position="1076"/>
        <end position="1197"/>
    </location>
</feature>
<dbReference type="PRINTS" id="PR00344">
    <property type="entry name" value="BCTRLSENSOR"/>
</dbReference>
<keyword evidence="15" id="KW-0808">Transferase</keyword>
<dbReference type="Gene3D" id="1.10.287.130">
    <property type="match status" value="1"/>
</dbReference>
<dbReference type="EC" id="2.7.13.3" evidence="2"/>
<evidence type="ECO:0000313" key="16">
    <source>
        <dbReference type="Proteomes" id="UP000389128"/>
    </source>
</evidence>
<dbReference type="SUPFAM" id="SSF55785">
    <property type="entry name" value="PYP-like sensor domain (PAS domain)"/>
    <property type="match status" value="3"/>
</dbReference>
<dbReference type="PROSITE" id="PS50110">
    <property type="entry name" value="RESPONSE_REGULATORY"/>
    <property type="match status" value="2"/>
</dbReference>
<dbReference type="PROSITE" id="PS50109">
    <property type="entry name" value="HIS_KIN"/>
    <property type="match status" value="1"/>
</dbReference>
<dbReference type="InterPro" id="IPR035965">
    <property type="entry name" value="PAS-like_dom_sf"/>
</dbReference>
<keyword evidence="9" id="KW-1133">Transmembrane helix</keyword>